<dbReference type="GO" id="GO:0009279">
    <property type="term" value="C:cell outer membrane"/>
    <property type="evidence" value="ECO:0007669"/>
    <property type="project" value="UniProtKB-SubCell"/>
</dbReference>
<evidence type="ECO:0000256" key="2">
    <source>
        <dbReference type="ARBA" id="ARBA00007734"/>
    </source>
</evidence>
<dbReference type="Proteomes" id="UP000185062">
    <property type="component" value="Unassembled WGS sequence"/>
</dbReference>
<gene>
    <name evidence="6" type="ORF">SAMN02743940_0801</name>
</gene>
<dbReference type="SUPFAM" id="SSF53955">
    <property type="entry name" value="Lysozyme-like"/>
    <property type="match status" value="1"/>
</dbReference>
<dbReference type="InterPro" id="IPR023346">
    <property type="entry name" value="Lysozyme-like_dom_sf"/>
</dbReference>
<dbReference type="InterPro" id="IPR001638">
    <property type="entry name" value="Solute-binding_3/MltF_N"/>
</dbReference>
<keyword evidence="4" id="KW-0472">Membrane</keyword>
<keyword evidence="7" id="KW-1185">Reference proteome</keyword>
<dbReference type="GO" id="GO:0000270">
    <property type="term" value="P:peptidoglycan metabolic process"/>
    <property type="evidence" value="ECO:0007669"/>
    <property type="project" value="InterPro"/>
</dbReference>
<sequence>MRTTSPRFILIILGCLLSGCDSFKKPVPPFGTTHELVIITVKHSVNFYKNTNGGYSGLTYDLATEFARELGLKTRFVVMQRPDQALAALQAQQGHIAMGLQIPDNQLIRFRLGPVYQQIQHQIAYNTTQPKPADFTHLIGKTTEIPAGTIYETRLSNIKQLLPDLKWLAVETSSDHLLVKLAEDVITFTVADSLQIKRAKHFYPNLGVAFNLGEATNSCWIFSKFSEQALIGKTGQFFTRIKRDGTLNQLLDRYNGHLHRLEEADIRHFLDDMSAILPNLRKHFYQAEALTDIDWRLIAALSYQESLWDPLATSRTGVRGIMMLTKDTAKRMKVANRLDAQQSILAGARYLQLLKKRLPQRITEPDRTWIALAAYNQGYGHIIDARTLARRINLKPDLWIDLKKTLPLLSKKKYFDTLKYGRTRGGEAVILTESVRAYYDIMKKYHPPLSPNLPGLH</sequence>
<dbReference type="PANTHER" id="PTHR35936:SF32">
    <property type="entry name" value="MEMBRANE-BOUND LYTIC MUREIN TRANSGLYCOSYLASE F"/>
    <property type="match status" value="1"/>
</dbReference>
<dbReference type="PROSITE" id="PS51257">
    <property type="entry name" value="PROKAR_LIPOPROTEIN"/>
    <property type="match status" value="1"/>
</dbReference>
<dbReference type="EMBL" id="FSRO01000001">
    <property type="protein sequence ID" value="SIO09352.1"/>
    <property type="molecule type" value="Genomic_DNA"/>
</dbReference>
<keyword evidence="3" id="KW-0732">Signal</keyword>
<comment type="similarity">
    <text evidence="2">Belongs to the transglycosylase Slt family.</text>
</comment>
<evidence type="ECO:0000313" key="7">
    <source>
        <dbReference type="Proteomes" id="UP000185062"/>
    </source>
</evidence>
<feature type="domain" description="Solute-binding protein family 3/N-terminal" evidence="5">
    <location>
        <begin position="35"/>
        <end position="258"/>
    </location>
</feature>
<dbReference type="Pfam" id="PF00497">
    <property type="entry name" value="SBP_bac_3"/>
    <property type="match status" value="1"/>
</dbReference>
<dbReference type="AlphaFoldDB" id="A0A1N6GPI1"/>
<dbReference type="InterPro" id="IPR008258">
    <property type="entry name" value="Transglycosylase_SLT_dom_1"/>
</dbReference>
<dbReference type="eggNOG" id="COG4623">
    <property type="taxonomic scope" value="Bacteria"/>
</dbReference>
<dbReference type="NCBIfam" id="NF008112">
    <property type="entry name" value="PRK10859.1"/>
    <property type="match status" value="1"/>
</dbReference>
<name>A0A1N6GPI1_9PROT</name>
<dbReference type="Gene3D" id="1.10.530.10">
    <property type="match status" value="1"/>
</dbReference>
<reference evidence="6 7" key="1">
    <citation type="submission" date="2016-12" db="EMBL/GenBank/DDBJ databases">
        <authorList>
            <person name="Song W.-J."/>
            <person name="Kurnit D.M."/>
        </authorList>
    </citation>
    <scope>NUCLEOTIDE SEQUENCE [LARGE SCALE GENOMIC DNA]</scope>
    <source>
        <strain evidence="6 7">ATCC 49181</strain>
    </source>
</reference>
<dbReference type="SMART" id="SM00062">
    <property type="entry name" value="PBPb"/>
    <property type="match status" value="1"/>
</dbReference>
<keyword evidence="4" id="KW-0998">Cell outer membrane</keyword>
<dbReference type="PROSITE" id="PS00922">
    <property type="entry name" value="TRANSGLYCOSYLASE"/>
    <property type="match status" value="1"/>
</dbReference>
<dbReference type="Gene3D" id="3.40.190.10">
    <property type="entry name" value="Periplasmic binding protein-like II"/>
    <property type="match status" value="2"/>
</dbReference>
<dbReference type="PANTHER" id="PTHR35936">
    <property type="entry name" value="MEMBRANE-BOUND LYTIC MUREIN TRANSGLYCOSYLASE F"/>
    <property type="match status" value="1"/>
</dbReference>
<dbReference type="Pfam" id="PF01464">
    <property type="entry name" value="SLT"/>
    <property type="match status" value="1"/>
</dbReference>
<organism evidence="6 7">
    <name type="scientific">Nitrosomonas cryotolerans ATCC 49181</name>
    <dbReference type="NCBI Taxonomy" id="1131553"/>
    <lineage>
        <taxon>Bacteria</taxon>
        <taxon>Pseudomonadati</taxon>
        <taxon>Pseudomonadota</taxon>
        <taxon>Betaproteobacteria</taxon>
        <taxon>Nitrosomonadales</taxon>
        <taxon>Nitrosomonadaceae</taxon>
        <taxon>Nitrosomonas</taxon>
    </lineage>
</organism>
<evidence type="ECO:0000256" key="4">
    <source>
        <dbReference type="ARBA" id="ARBA00023237"/>
    </source>
</evidence>
<comment type="subcellular location">
    <subcellularLocation>
        <location evidence="1">Cell outer membrane</location>
        <topology evidence="1">Peripheral membrane protein</topology>
    </subcellularLocation>
</comment>
<evidence type="ECO:0000256" key="3">
    <source>
        <dbReference type="ARBA" id="ARBA00022729"/>
    </source>
</evidence>
<dbReference type="CDD" id="cd13403">
    <property type="entry name" value="MLTF-like"/>
    <property type="match status" value="1"/>
</dbReference>
<evidence type="ECO:0000256" key="1">
    <source>
        <dbReference type="ARBA" id="ARBA00004339"/>
    </source>
</evidence>
<evidence type="ECO:0000313" key="6">
    <source>
        <dbReference type="EMBL" id="SIO09352.1"/>
    </source>
</evidence>
<accession>A0A1N6GPI1</accession>
<dbReference type="SUPFAM" id="SSF53850">
    <property type="entry name" value="Periplasmic binding protein-like II"/>
    <property type="match status" value="1"/>
</dbReference>
<evidence type="ECO:0000259" key="5">
    <source>
        <dbReference type="SMART" id="SM00062"/>
    </source>
</evidence>
<dbReference type="STRING" id="44575.SAMN05216419_100211"/>
<dbReference type="RefSeq" id="WP_028460595.1">
    <property type="nucleotide sequence ID" value="NZ_FSRO01000001.1"/>
</dbReference>
<protein>
    <submittedName>
        <fullName evidence="6">Membrane-bound lytic murein transglycosylase F</fullName>
    </submittedName>
</protein>
<proteinExistence type="inferred from homology"/>
<dbReference type="InterPro" id="IPR000189">
    <property type="entry name" value="Transglyc_AS"/>
</dbReference>
<dbReference type="GO" id="GO:0008933">
    <property type="term" value="F:peptidoglycan lytic transglycosylase activity"/>
    <property type="evidence" value="ECO:0007669"/>
    <property type="project" value="InterPro"/>
</dbReference>